<evidence type="ECO:0000256" key="1">
    <source>
        <dbReference type="SAM" id="Phobius"/>
    </source>
</evidence>
<reference evidence="2" key="2">
    <citation type="submission" date="2020-03" db="EMBL/GenBank/DDBJ databases">
        <title>Walnut 2.0.</title>
        <authorList>
            <person name="Marrano A."/>
            <person name="Britton M."/>
            <person name="Zimin A.V."/>
            <person name="Zaini P.A."/>
            <person name="Workman R."/>
            <person name="Puiu D."/>
            <person name="Bianco L."/>
            <person name="Allen B.J."/>
            <person name="Troggio M."/>
            <person name="Leslie C.A."/>
            <person name="Timp W."/>
            <person name="Dendekar A."/>
            <person name="Salzberg S.L."/>
            <person name="Neale D.B."/>
        </authorList>
    </citation>
    <scope>NUCLEOTIDE SEQUENCE</scope>
    <source>
        <tissue evidence="2">Leaves</tissue>
    </source>
</reference>
<gene>
    <name evidence="2" type="ORF">F2P56_016931</name>
</gene>
<organism evidence="2 3">
    <name type="scientific">Juglans regia</name>
    <name type="common">English walnut</name>
    <dbReference type="NCBI Taxonomy" id="51240"/>
    <lineage>
        <taxon>Eukaryota</taxon>
        <taxon>Viridiplantae</taxon>
        <taxon>Streptophyta</taxon>
        <taxon>Embryophyta</taxon>
        <taxon>Tracheophyta</taxon>
        <taxon>Spermatophyta</taxon>
        <taxon>Magnoliopsida</taxon>
        <taxon>eudicotyledons</taxon>
        <taxon>Gunneridae</taxon>
        <taxon>Pentapetalae</taxon>
        <taxon>rosids</taxon>
        <taxon>fabids</taxon>
        <taxon>Fagales</taxon>
        <taxon>Juglandaceae</taxon>
        <taxon>Juglans</taxon>
    </lineage>
</organism>
<keyword evidence="1" id="KW-1133">Transmembrane helix</keyword>
<accession>A0A833XIT4</accession>
<keyword evidence="1" id="KW-0812">Transmembrane</keyword>
<reference evidence="2" key="1">
    <citation type="submission" date="2015-10" db="EMBL/GenBank/DDBJ databases">
        <authorList>
            <person name="Martinez-Garcia P.J."/>
            <person name="Crepeau M.W."/>
            <person name="Puiu D."/>
            <person name="Gonzalez-Ibeas D."/>
            <person name="Whalen J."/>
            <person name="Stevens K."/>
            <person name="Paul R."/>
            <person name="Butterfield T."/>
            <person name="Britton M."/>
            <person name="Reagan R."/>
            <person name="Chakraborty S."/>
            <person name="Walawage S.L."/>
            <person name="Vasquez-Gross H.A."/>
            <person name="Cardeno C."/>
            <person name="Famula R."/>
            <person name="Pratt K."/>
            <person name="Kuruganti S."/>
            <person name="Aradhya M.K."/>
            <person name="Leslie C.A."/>
            <person name="Dandekar A.M."/>
            <person name="Salzberg S.L."/>
            <person name="Wegrzyn J.L."/>
            <person name="Langley C.H."/>
            <person name="Neale D.B."/>
        </authorList>
    </citation>
    <scope>NUCLEOTIDE SEQUENCE</scope>
    <source>
        <tissue evidence="2">Leaves</tissue>
    </source>
</reference>
<dbReference type="Gramene" id="Jr07_34330_p1">
    <property type="protein sequence ID" value="cds.Jr07_34330_p1"/>
    <property type="gene ID" value="Jr07_34330"/>
</dbReference>
<sequence>MPSSVSLPRPVFSSSLALRTISPLNLPLRSRFAGTDLSRSIGIRNGPRCGMHVGLWWLAVLPLLRSLARSAQVCAFCWRTSLLTIQPCLLFADKKKKVASSIIFYLANAMNNCCPSLLSASEPKSCESNAKVVEDLLGLLKWIDWWMILCFSLSVVVLLKNVINIELGFKIMYENSRR</sequence>
<evidence type="ECO:0000313" key="3">
    <source>
        <dbReference type="Proteomes" id="UP000619265"/>
    </source>
</evidence>
<proteinExistence type="predicted"/>
<feature type="transmembrane region" description="Helical" evidence="1">
    <location>
        <begin position="145"/>
        <end position="163"/>
    </location>
</feature>
<dbReference type="EMBL" id="LIHL02000007">
    <property type="protein sequence ID" value="KAF5467067.1"/>
    <property type="molecule type" value="Genomic_DNA"/>
</dbReference>
<dbReference type="Proteomes" id="UP000619265">
    <property type="component" value="Unassembled WGS sequence"/>
</dbReference>
<keyword evidence="1" id="KW-0472">Membrane</keyword>
<name>A0A833XIT4_JUGRE</name>
<comment type="caution">
    <text evidence="2">The sequence shown here is derived from an EMBL/GenBank/DDBJ whole genome shotgun (WGS) entry which is preliminary data.</text>
</comment>
<dbReference type="AlphaFoldDB" id="A0A833XIT4"/>
<evidence type="ECO:0000313" key="2">
    <source>
        <dbReference type="EMBL" id="KAF5467067.1"/>
    </source>
</evidence>
<protein>
    <submittedName>
        <fullName evidence="2">Uncharacterized protein</fullName>
    </submittedName>
</protein>